<dbReference type="InterPro" id="IPR038917">
    <property type="entry name" value="Malonyl_CoA_deC"/>
</dbReference>
<evidence type="ECO:0000259" key="2">
    <source>
        <dbReference type="Pfam" id="PF17408"/>
    </source>
</evidence>
<protein>
    <submittedName>
        <fullName evidence="3">Malonyl-CoA decarboxylase</fullName>
    </submittedName>
</protein>
<dbReference type="GO" id="GO:0006633">
    <property type="term" value="P:fatty acid biosynthetic process"/>
    <property type="evidence" value="ECO:0007669"/>
    <property type="project" value="InterPro"/>
</dbReference>
<keyword evidence="4" id="KW-1185">Reference proteome</keyword>
<dbReference type="PANTHER" id="PTHR28641:SF1">
    <property type="entry name" value="MALONYL-COA DECARBOXYLASE, MITOCHONDRIAL"/>
    <property type="match status" value="1"/>
</dbReference>
<dbReference type="OrthoDB" id="5292736at2"/>
<feature type="domain" description="Malonyl-CoA decarboxylase N-terminal" evidence="2">
    <location>
        <begin position="91"/>
        <end position="173"/>
    </location>
</feature>
<gene>
    <name evidence="3" type="ORF">C8E00_11223</name>
</gene>
<name>A0A4R7ND49_9GAMM</name>
<dbReference type="Gene3D" id="1.20.140.90">
    <property type="entry name" value="Malonyl-CoA decarboxylase, oligemerization domain"/>
    <property type="match status" value="1"/>
</dbReference>
<dbReference type="Pfam" id="PF05292">
    <property type="entry name" value="MCD"/>
    <property type="match status" value="1"/>
</dbReference>
<dbReference type="Gene3D" id="3.40.630.150">
    <property type="entry name" value="Malonyl-CoA decarboxylase, catalytic domain"/>
    <property type="match status" value="1"/>
</dbReference>
<sequence>MKMNMDFLENLLSSVARRARQRPGSERASQRGRETVASGVDGLISACDVLLTGGGGEASQILVAQRLLAGYAELDADGRRTFLTRLAERHGANAEQIHAAYAAYREGESEADLRTLIEACEPPRQELLRRLNLCPGGTYELVKMRADLQAHLGESSALTGLDADFAHLFASWFNRGFLVLKSIDWNTPAAVLEKLIRYEAVHEIQDWNDLRRRLDPEDRRCYAFFHPAIGDEPLIFVEVALCRGIPGDIQVLLAGGDEVAPHDADTAVFYSISNCQAGLKGISFGNFLIKQVVHELRRELPELDNFVTLSPVPGFAKWLAERREAGECRLTTDAATALDGTRWRDDPQARERLESELLPLAAHYLTQAKQRHGLPRDPVARFHLGNGASLHRLNWPADISTKGCRQAHGLMVNYRYEPDCIEQNHEAYTREGSVICTADIQRQARRAQPLLESPVDV</sequence>
<dbReference type="InterPro" id="IPR038351">
    <property type="entry name" value="MCD_N_sf"/>
</dbReference>
<evidence type="ECO:0000313" key="3">
    <source>
        <dbReference type="EMBL" id="TDU18139.1"/>
    </source>
</evidence>
<reference evidence="3 4" key="1">
    <citation type="submission" date="2019-03" db="EMBL/GenBank/DDBJ databases">
        <title>Genomic Encyclopedia of Type Strains, Phase IV (KMG-IV): sequencing the most valuable type-strain genomes for metagenomic binning, comparative biology and taxonomic classification.</title>
        <authorList>
            <person name="Goeker M."/>
        </authorList>
    </citation>
    <scope>NUCLEOTIDE SEQUENCE [LARGE SCALE GENOMIC DNA]</scope>
    <source>
        <strain evidence="3 4">DSM 6770</strain>
    </source>
</reference>
<dbReference type="InterPro" id="IPR007956">
    <property type="entry name" value="Malonyl_CoA_deC_C"/>
</dbReference>
<organism evidence="3 4">
    <name type="scientific">Chromohalobacter marismortui</name>
    <dbReference type="NCBI Taxonomy" id="42055"/>
    <lineage>
        <taxon>Bacteria</taxon>
        <taxon>Pseudomonadati</taxon>
        <taxon>Pseudomonadota</taxon>
        <taxon>Gammaproteobacteria</taxon>
        <taxon>Oceanospirillales</taxon>
        <taxon>Halomonadaceae</taxon>
        <taxon>Chromohalobacter</taxon>
    </lineage>
</organism>
<evidence type="ECO:0000259" key="1">
    <source>
        <dbReference type="Pfam" id="PF05292"/>
    </source>
</evidence>
<dbReference type="InterPro" id="IPR042303">
    <property type="entry name" value="Malonyl_CoA_deC_C_sf"/>
</dbReference>
<comment type="caution">
    <text evidence="3">The sequence shown here is derived from an EMBL/GenBank/DDBJ whole genome shotgun (WGS) entry which is preliminary data.</text>
</comment>
<dbReference type="InterPro" id="IPR035372">
    <property type="entry name" value="MCD_N"/>
</dbReference>
<evidence type="ECO:0000313" key="4">
    <source>
        <dbReference type="Proteomes" id="UP000295380"/>
    </source>
</evidence>
<dbReference type="GO" id="GO:0050080">
    <property type="term" value="F:malonyl-CoA decarboxylase activity"/>
    <property type="evidence" value="ECO:0007669"/>
    <property type="project" value="InterPro"/>
</dbReference>
<dbReference type="Proteomes" id="UP000295380">
    <property type="component" value="Unassembled WGS sequence"/>
</dbReference>
<dbReference type="EMBL" id="SOBR01000012">
    <property type="protein sequence ID" value="TDU18139.1"/>
    <property type="molecule type" value="Genomic_DNA"/>
</dbReference>
<dbReference type="PANTHER" id="PTHR28641">
    <property type="match status" value="1"/>
</dbReference>
<feature type="domain" description="Malonyl-CoA decarboxylase C-terminal" evidence="1">
    <location>
        <begin position="176"/>
        <end position="417"/>
    </location>
</feature>
<accession>A0A4R7ND49</accession>
<dbReference type="Pfam" id="PF17408">
    <property type="entry name" value="MCD_N"/>
    <property type="match status" value="1"/>
</dbReference>
<proteinExistence type="predicted"/>
<dbReference type="AlphaFoldDB" id="A0A4R7ND49"/>